<dbReference type="RefSeq" id="WP_076455338.1">
    <property type="nucleotide sequence ID" value="NZ_FTOB01000003.1"/>
</dbReference>
<protein>
    <submittedName>
        <fullName evidence="2">Uncharacterized protein</fullName>
    </submittedName>
</protein>
<dbReference type="EMBL" id="FTOB01000003">
    <property type="protein sequence ID" value="SIS71799.1"/>
    <property type="molecule type" value="Genomic_DNA"/>
</dbReference>
<name>A0ABY1KX84_9FLAO</name>
<proteinExistence type="predicted"/>
<comment type="caution">
    <text evidence="2">The sequence shown here is derived from an EMBL/GenBank/DDBJ whole genome shotgun (WGS) entry which is preliminary data.</text>
</comment>
<organism evidence="2 3">
    <name type="scientific">Zobellia uliginosa</name>
    <dbReference type="NCBI Taxonomy" id="143224"/>
    <lineage>
        <taxon>Bacteria</taxon>
        <taxon>Pseudomonadati</taxon>
        <taxon>Bacteroidota</taxon>
        <taxon>Flavobacteriia</taxon>
        <taxon>Flavobacteriales</taxon>
        <taxon>Flavobacteriaceae</taxon>
        <taxon>Zobellia</taxon>
    </lineage>
</organism>
<evidence type="ECO:0000313" key="3">
    <source>
        <dbReference type="Proteomes" id="UP000185728"/>
    </source>
</evidence>
<dbReference type="Proteomes" id="UP000185728">
    <property type="component" value="Unassembled WGS sequence"/>
</dbReference>
<gene>
    <name evidence="2" type="ORF">SAMN05421766_103591</name>
</gene>
<keyword evidence="1" id="KW-0472">Membrane</keyword>
<reference evidence="2 3" key="1">
    <citation type="submission" date="2017-01" db="EMBL/GenBank/DDBJ databases">
        <authorList>
            <person name="Varghese N."/>
            <person name="Submissions S."/>
        </authorList>
    </citation>
    <scope>NUCLEOTIDE SEQUENCE [LARGE SCALE GENOMIC DNA]</scope>
    <source>
        <strain evidence="2 3">DSM 2061</strain>
    </source>
</reference>
<feature type="transmembrane region" description="Helical" evidence="1">
    <location>
        <begin position="84"/>
        <end position="105"/>
    </location>
</feature>
<feature type="transmembrane region" description="Helical" evidence="1">
    <location>
        <begin position="46"/>
        <end position="72"/>
    </location>
</feature>
<accession>A0ABY1KX84</accession>
<sequence>MIYIVKDLASLEELKTNPNLKQVYRKIQLDENLPLSTQYSKQLNKYYYACGCQEGSMAVFASMIGLATAYFVTDRQFFDTWWKGIAVLAIAALLGKTAGIVYAKLKLKATLRTLRKALATT</sequence>
<evidence type="ECO:0000313" key="2">
    <source>
        <dbReference type="EMBL" id="SIS71799.1"/>
    </source>
</evidence>
<keyword evidence="3" id="KW-1185">Reference proteome</keyword>
<keyword evidence="1" id="KW-1133">Transmembrane helix</keyword>
<evidence type="ECO:0000256" key="1">
    <source>
        <dbReference type="SAM" id="Phobius"/>
    </source>
</evidence>
<keyword evidence="1" id="KW-0812">Transmembrane</keyword>